<dbReference type="Proteomes" id="UP000650424">
    <property type="component" value="Unassembled WGS sequence"/>
</dbReference>
<evidence type="ECO:0000313" key="1">
    <source>
        <dbReference type="EMBL" id="MBC3919158.1"/>
    </source>
</evidence>
<name>A0ABR6ZTI6_9BURK</name>
<sequence>MTGFSGFLGAAPRGAGMQVFRTSGNFVVPEADWFIVDVFGGGGSGGATDYSVSGGVYSGGGGGARNRQLLSRNVLKPGVLMPITVGAGGAAISVASGTSAVGVNGGKSAFGHALLGVLLEAYGGCGTGSSNNGGGGVFSAGTSYGLGGNPCTAYTPVSGSGAVTSNIANACTDGGGASVIGFGGSIYLGGSTFGGGAAYSMGNANGGSGGNSLYAGAGGASGSGQAGFSGLFDNNGASFNRATDGVIGKLIGGGGNGGQSNFNGSNQTSSNGGFPAGGGGAVSVPNIFSGKGGDGLVIIYWW</sequence>
<dbReference type="EMBL" id="JACOGF010000008">
    <property type="protein sequence ID" value="MBC3919158.1"/>
    <property type="molecule type" value="Genomic_DNA"/>
</dbReference>
<protein>
    <recommendedName>
        <fullName evidence="3">Glycine rich protein</fullName>
    </recommendedName>
</protein>
<keyword evidence="2" id="KW-1185">Reference proteome</keyword>
<dbReference type="RefSeq" id="WP_186948422.1">
    <property type="nucleotide sequence ID" value="NZ_JACOGF010000008.1"/>
</dbReference>
<comment type="caution">
    <text evidence="1">The sequence shown here is derived from an EMBL/GenBank/DDBJ whole genome shotgun (WGS) entry which is preliminary data.</text>
</comment>
<proteinExistence type="predicted"/>
<accession>A0ABR6ZTI6</accession>
<organism evidence="1 2">
    <name type="scientific">Undibacterium hunanense</name>
    <dbReference type="NCBI Taxonomy" id="2762292"/>
    <lineage>
        <taxon>Bacteria</taxon>
        <taxon>Pseudomonadati</taxon>
        <taxon>Pseudomonadota</taxon>
        <taxon>Betaproteobacteria</taxon>
        <taxon>Burkholderiales</taxon>
        <taxon>Oxalobacteraceae</taxon>
        <taxon>Undibacterium</taxon>
    </lineage>
</organism>
<evidence type="ECO:0008006" key="3">
    <source>
        <dbReference type="Google" id="ProtNLM"/>
    </source>
</evidence>
<reference evidence="1 2" key="1">
    <citation type="submission" date="2020-08" db="EMBL/GenBank/DDBJ databases">
        <title>Novel species isolated from subtropical streams in China.</title>
        <authorList>
            <person name="Lu H."/>
        </authorList>
    </citation>
    <scope>NUCLEOTIDE SEQUENCE [LARGE SCALE GENOMIC DNA]</scope>
    <source>
        <strain evidence="1 2">CY18W</strain>
    </source>
</reference>
<evidence type="ECO:0000313" key="2">
    <source>
        <dbReference type="Proteomes" id="UP000650424"/>
    </source>
</evidence>
<gene>
    <name evidence="1" type="ORF">H8L32_16825</name>
</gene>